<dbReference type="CDD" id="cd00320">
    <property type="entry name" value="cpn10"/>
    <property type="match status" value="1"/>
</dbReference>
<proteinExistence type="predicted"/>
<accession>A0A6J5N1H8</accession>
<protein>
    <submittedName>
        <fullName evidence="2">GroS Co-chaperonin GroES (HSP10)</fullName>
    </submittedName>
</protein>
<gene>
    <name evidence="2" type="ORF">UFOVP620_41</name>
</gene>
<evidence type="ECO:0000256" key="1">
    <source>
        <dbReference type="ARBA" id="ARBA00023186"/>
    </source>
</evidence>
<name>A0A6J5N1H8_9CAUD</name>
<dbReference type="SMART" id="SM00883">
    <property type="entry name" value="Cpn10"/>
    <property type="match status" value="1"/>
</dbReference>
<dbReference type="InterPro" id="IPR020818">
    <property type="entry name" value="Chaperonin_GroES"/>
</dbReference>
<dbReference type="SUPFAM" id="SSF50129">
    <property type="entry name" value="GroES-like"/>
    <property type="match status" value="1"/>
</dbReference>
<dbReference type="Gene3D" id="2.30.33.40">
    <property type="entry name" value="GroES chaperonin"/>
    <property type="match status" value="1"/>
</dbReference>
<evidence type="ECO:0000313" key="2">
    <source>
        <dbReference type="EMBL" id="CAB4152934.1"/>
    </source>
</evidence>
<dbReference type="GO" id="GO:0005524">
    <property type="term" value="F:ATP binding"/>
    <property type="evidence" value="ECO:0007669"/>
    <property type="project" value="InterPro"/>
</dbReference>
<dbReference type="GO" id="GO:0044183">
    <property type="term" value="F:protein folding chaperone"/>
    <property type="evidence" value="ECO:0007669"/>
    <property type="project" value="InterPro"/>
</dbReference>
<keyword evidence="1" id="KW-0143">Chaperone</keyword>
<dbReference type="PRINTS" id="PR00297">
    <property type="entry name" value="CHAPERONIN10"/>
</dbReference>
<dbReference type="Pfam" id="PF00166">
    <property type="entry name" value="Cpn10"/>
    <property type="match status" value="1"/>
</dbReference>
<dbReference type="InterPro" id="IPR011032">
    <property type="entry name" value="GroES-like_sf"/>
</dbReference>
<reference evidence="2" key="1">
    <citation type="submission" date="2020-04" db="EMBL/GenBank/DDBJ databases">
        <authorList>
            <person name="Chiriac C."/>
            <person name="Salcher M."/>
            <person name="Ghai R."/>
            <person name="Kavagutti S V."/>
        </authorList>
    </citation>
    <scope>NUCLEOTIDE SEQUENCE</scope>
</reference>
<organism evidence="2">
    <name type="scientific">uncultured Caudovirales phage</name>
    <dbReference type="NCBI Taxonomy" id="2100421"/>
    <lineage>
        <taxon>Viruses</taxon>
        <taxon>Duplodnaviria</taxon>
        <taxon>Heunggongvirae</taxon>
        <taxon>Uroviricota</taxon>
        <taxon>Caudoviricetes</taxon>
        <taxon>Peduoviridae</taxon>
        <taxon>Maltschvirus</taxon>
        <taxon>Maltschvirus maltsch</taxon>
    </lineage>
</organism>
<dbReference type="InterPro" id="IPR037124">
    <property type="entry name" value="Chaperonin_GroES_sf"/>
</dbReference>
<dbReference type="EMBL" id="LR796576">
    <property type="protein sequence ID" value="CAB4152934.1"/>
    <property type="molecule type" value="Genomic_DNA"/>
</dbReference>
<sequence length="100" mass="11426">MLKPLGDKILIKPIERVKSEIIAVIMDEKDNMGTVVAVGQGKKLPNGKREPMPIEVGAFVRYGHMGNDEYLKYTEYFEGKDRYLLMSWQDVCFIQENSNG</sequence>